<protein>
    <submittedName>
        <fullName evidence="1">Proteinase B</fullName>
        <ecNumber evidence="1">3.4.21.48</ecNumber>
    </submittedName>
</protein>
<dbReference type="Proteomes" id="UP001165960">
    <property type="component" value="Unassembled WGS sequence"/>
</dbReference>
<organism evidence="1 2">
    <name type="scientific">Entomophthora muscae</name>
    <dbReference type="NCBI Taxonomy" id="34485"/>
    <lineage>
        <taxon>Eukaryota</taxon>
        <taxon>Fungi</taxon>
        <taxon>Fungi incertae sedis</taxon>
        <taxon>Zoopagomycota</taxon>
        <taxon>Entomophthoromycotina</taxon>
        <taxon>Entomophthoromycetes</taxon>
        <taxon>Entomophthorales</taxon>
        <taxon>Entomophthoraceae</taxon>
        <taxon>Entomophthora</taxon>
    </lineage>
</organism>
<evidence type="ECO:0000313" key="1">
    <source>
        <dbReference type="EMBL" id="KAJ9083181.1"/>
    </source>
</evidence>
<dbReference type="EMBL" id="QTSX02001103">
    <property type="protein sequence ID" value="KAJ9083181.1"/>
    <property type="molecule type" value="Genomic_DNA"/>
</dbReference>
<keyword evidence="2" id="KW-1185">Reference proteome</keyword>
<reference evidence="1" key="1">
    <citation type="submission" date="2022-04" db="EMBL/GenBank/DDBJ databases">
        <title>Genome of the entomopathogenic fungus Entomophthora muscae.</title>
        <authorList>
            <person name="Elya C."/>
            <person name="Lovett B.R."/>
            <person name="Lee E."/>
            <person name="Macias A.M."/>
            <person name="Hajek A.E."/>
            <person name="De Bivort B.L."/>
            <person name="Kasson M.T."/>
            <person name="De Fine Licht H.H."/>
            <person name="Stajich J.E."/>
        </authorList>
    </citation>
    <scope>NUCLEOTIDE SEQUENCE</scope>
    <source>
        <strain evidence="1">Berkeley</strain>
    </source>
</reference>
<accession>A0ACC2U8W8</accession>
<proteinExistence type="predicted"/>
<sequence>MNPLVQSACISALVYSAHIVTLKSSVTTDLVDLHLNNVHALFPNETRTGTVNEIKQVYDTVLNGYSVDVSAEILEKIKELPEVEAVEEDQPCSPFAIQKGAPWGISRITSRARLEPNQFDYEYKYDPYGGKGVDVYVIDSGVNVKHEDFEGRASMGVSFVPGVPEFSYFGHGTHVAGIVASKTYGVAKKAHIISVKIADEYSTGFNSLVIAGINWSLKNRKKSRGCVINISYGSKRSEALNRAARDATNAGCIVVASAGNSNINACNVSPASEAKVITVGATNILDTRHELSNWGSCVDMFAPGANILSTWTTGNTSSFFLSGSSMAAPHVSGMVANIMSKTGKSSHHYIKRKLRSLALKDVLRDVSGSPNFLLHSNQKP</sequence>
<name>A0ACC2U8W8_9FUNG</name>
<gene>
    <name evidence="1" type="primary">PRB1_49</name>
    <name evidence="1" type="ORF">DSO57_1037295</name>
</gene>
<keyword evidence="1" id="KW-0378">Hydrolase</keyword>
<comment type="caution">
    <text evidence="1">The sequence shown here is derived from an EMBL/GenBank/DDBJ whole genome shotgun (WGS) entry which is preliminary data.</text>
</comment>
<evidence type="ECO:0000313" key="2">
    <source>
        <dbReference type="Proteomes" id="UP001165960"/>
    </source>
</evidence>
<dbReference type="EC" id="3.4.21.48" evidence="1"/>